<dbReference type="InterPro" id="IPR016181">
    <property type="entry name" value="Acyl_CoA_acyltransferase"/>
</dbReference>
<evidence type="ECO:0000313" key="3">
    <source>
        <dbReference type="Proteomes" id="UP000823636"/>
    </source>
</evidence>
<proteinExistence type="predicted"/>
<dbReference type="EMBL" id="JADIMW010000048">
    <property type="protein sequence ID" value="MBO8438135.1"/>
    <property type="molecule type" value="Genomic_DNA"/>
</dbReference>
<accession>A0A9D9E446</accession>
<evidence type="ECO:0000313" key="2">
    <source>
        <dbReference type="EMBL" id="MBO8438135.1"/>
    </source>
</evidence>
<protein>
    <submittedName>
        <fullName evidence="2">GNAT family N-acetyltransferase</fullName>
    </submittedName>
</protein>
<dbReference type="PROSITE" id="PS51186">
    <property type="entry name" value="GNAT"/>
    <property type="match status" value="1"/>
</dbReference>
<dbReference type="PANTHER" id="PTHR43415">
    <property type="entry name" value="SPERMIDINE N(1)-ACETYLTRANSFERASE"/>
    <property type="match status" value="1"/>
</dbReference>
<reference evidence="2" key="1">
    <citation type="submission" date="2020-10" db="EMBL/GenBank/DDBJ databases">
        <authorList>
            <person name="Gilroy R."/>
        </authorList>
    </citation>
    <scope>NUCLEOTIDE SEQUENCE</scope>
    <source>
        <strain evidence="2">G3-4614</strain>
    </source>
</reference>
<feature type="domain" description="N-acetyltransferase" evidence="1">
    <location>
        <begin position="9"/>
        <end position="175"/>
    </location>
</feature>
<dbReference type="GO" id="GO:0016747">
    <property type="term" value="F:acyltransferase activity, transferring groups other than amino-acyl groups"/>
    <property type="evidence" value="ECO:0007669"/>
    <property type="project" value="InterPro"/>
</dbReference>
<dbReference type="Proteomes" id="UP000823636">
    <property type="component" value="Unassembled WGS sequence"/>
</dbReference>
<dbReference type="AlphaFoldDB" id="A0A9D9E446"/>
<gene>
    <name evidence="2" type="ORF">IAC54_04465</name>
</gene>
<dbReference type="InterPro" id="IPR000182">
    <property type="entry name" value="GNAT_dom"/>
</dbReference>
<dbReference type="Gene3D" id="3.40.630.30">
    <property type="match status" value="1"/>
</dbReference>
<evidence type="ECO:0000259" key="1">
    <source>
        <dbReference type="PROSITE" id="PS51186"/>
    </source>
</evidence>
<sequence length="182" mass="20823">MSVLRNNTLFLRAVEPEDLDVLYEWENDTALWMKGDTINPYSRFTIKMYIERSICENALELGQMRLMICLAGSGSVIGMIDIFDIDTINGKAALGLLIDGKYRGNGYSDMSIDLACSYAGEVLMLHQLYAHIAVDNAHCIKCFERNGFVRSGILKDWKRFRHGYTDVFVYQKFFSVLHGRQL</sequence>
<comment type="caution">
    <text evidence="2">The sequence shown here is derived from an EMBL/GenBank/DDBJ whole genome shotgun (WGS) entry which is preliminary data.</text>
</comment>
<reference evidence="2" key="2">
    <citation type="journal article" date="2021" name="PeerJ">
        <title>Extensive microbial diversity within the chicken gut microbiome revealed by metagenomics and culture.</title>
        <authorList>
            <person name="Gilroy R."/>
            <person name="Ravi A."/>
            <person name="Getino M."/>
            <person name="Pursley I."/>
            <person name="Horton D.L."/>
            <person name="Alikhan N.F."/>
            <person name="Baker D."/>
            <person name="Gharbi K."/>
            <person name="Hall N."/>
            <person name="Watson M."/>
            <person name="Adriaenssens E.M."/>
            <person name="Foster-Nyarko E."/>
            <person name="Jarju S."/>
            <person name="Secka A."/>
            <person name="Antonio M."/>
            <person name="Oren A."/>
            <person name="Chaudhuri R.R."/>
            <person name="La Ragione R."/>
            <person name="Hildebrand F."/>
            <person name="Pallen M.J."/>
        </authorList>
    </citation>
    <scope>NUCLEOTIDE SEQUENCE</scope>
    <source>
        <strain evidence="2">G3-4614</strain>
    </source>
</reference>
<dbReference type="Pfam" id="PF13302">
    <property type="entry name" value="Acetyltransf_3"/>
    <property type="match status" value="1"/>
</dbReference>
<organism evidence="2 3">
    <name type="scientific">Candidatus Caccoplasma merdipullorum</name>
    <dbReference type="NCBI Taxonomy" id="2840718"/>
    <lineage>
        <taxon>Bacteria</taxon>
        <taxon>Pseudomonadati</taxon>
        <taxon>Bacteroidota</taxon>
        <taxon>Bacteroidia</taxon>
        <taxon>Bacteroidales</taxon>
        <taxon>Bacteroidaceae</taxon>
        <taxon>Bacteroidaceae incertae sedis</taxon>
        <taxon>Candidatus Caccoplasma</taxon>
    </lineage>
</organism>
<name>A0A9D9E446_9BACT</name>
<dbReference type="PANTHER" id="PTHR43415:SF3">
    <property type="entry name" value="GNAT-FAMILY ACETYLTRANSFERASE"/>
    <property type="match status" value="1"/>
</dbReference>
<dbReference type="SUPFAM" id="SSF55729">
    <property type="entry name" value="Acyl-CoA N-acyltransferases (Nat)"/>
    <property type="match status" value="1"/>
</dbReference>